<evidence type="ECO:0000313" key="5">
    <source>
        <dbReference type="Proteomes" id="UP000053259"/>
    </source>
</evidence>
<keyword evidence="5" id="KW-1185">Reference proteome</keyword>
<dbReference type="GO" id="GO:0006508">
    <property type="term" value="P:proteolysis"/>
    <property type="evidence" value="ECO:0007669"/>
    <property type="project" value="InterPro"/>
</dbReference>
<evidence type="ECO:0000256" key="1">
    <source>
        <dbReference type="ARBA" id="ARBA00010088"/>
    </source>
</evidence>
<evidence type="ECO:0000313" key="4">
    <source>
        <dbReference type="EMBL" id="KIW02829.1"/>
    </source>
</evidence>
<protein>
    <recommendedName>
        <fullName evidence="3">AB hydrolase-1 domain-containing protein</fullName>
    </recommendedName>
</protein>
<dbReference type="EMBL" id="KN847547">
    <property type="protein sequence ID" value="KIW02829.1"/>
    <property type="molecule type" value="Genomic_DNA"/>
</dbReference>
<dbReference type="Proteomes" id="UP000053259">
    <property type="component" value="Unassembled WGS sequence"/>
</dbReference>
<proteinExistence type="inferred from homology"/>
<evidence type="ECO:0000256" key="2">
    <source>
        <dbReference type="ARBA" id="ARBA00022801"/>
    </source>
</evidence>
<dbReference type="Gene3D" id="3.40.50.1820">
    <property type="entry name" value="alpha/beta hydrolase"/>
    <property type="match status" value="1"/>
</dbReference>
<dbReference type="InParanoid" id="A0A0D2AUK1"/>
<dbReference type="GeneID" id="27313859"/>
<feature type="domain" description="AB hydrolase-1" evidence="3">
    <location>
        <begin position="79"/>
        <end position="234"/>
    </location>
</feature>
<dbReference type="AlphaFoldDB" id="A0A0D2AUK1"/>
<comment type="similarity">
    <text evidence="1">Belongs to the peptidase S33 family.</text>
</comment>
<dbReference type="PANTHER" id="PTHR43248:SF2">
    <property type="entry name" value="PROLYL AMINOPEPTIDASE"/>
    <property type="match status" value="1"/>
</dbReference>
<dbReference type="InterPro" id="IPR000073">
    <property type="entry name" value="AB_hydrolase_1"/>
</dbReference>
<dbReference type="HOGENOM" id="CLU_024518_2_1_1"/>
<keyword evidence="2" id="KW-0378">Hydrolase</keyword>
<dbReference type="InterPro" id="IPR002410">
    <property type="entry name" value="Peptidase_S33"/>
</dbReference>
<gene>
    <name evidence="4" type="ORF">PV09_05886</name>
</gene>
<dbReference type="VEuPathDB" id="FungiDB:PV09_05886"/>
<sequence>MTRAVSIREMAGAISAAKLISKNAYNVPGKIRITEYFFEVPHDWNNTATSRPLTIFARGARRLERPIDPSNDDPKKDLPWLLFLQGGPGFECASPQNNYWIQTILDKGYQVLCLDQRGTGLSSPLTQSTLQMKGDDQLQAQYLRAFRADSIVKDCEAIRKTLMHGLPTEKAKWTLMGQSFGGFCATTYLSFFPQSLREVFMFGGLPPLVDSPDEVYKRLFKKVIERNEAYYRKFPEDIDRVQQICKHLQQSGNTTVKDTTSQGFITARRFMQLGLCFGGHGGLDTVHDLVLKAHSELNYVGHLTRPTVARIESLLPYNDHIIYAILHEPIYCQGEASNWSCHRVLQKCYAKQFDIPHPFEINDATKAKPIYFTGEMIFPHMLEDYSELRKIKKPAEMLAEYEDWPELYDERQLAKNEVPVYCAVYLDDMYVDYDFSRETANKIKGAKVFVTNMMYHDAVRSRMDEVVRNVWALRDDSID</sequence>
<dbReference type="GO" id="GO:0008233">
    <property type="term" value="F:peptidase activity"/>
    <property type="evidence" value="ECO:0007669"/>
    <property type="project" value="InterPro"/>
</dbReference>
<dbReference type="STRING" id="253628.A0A0D2AUK1"/>
<dbReference type="SUPFAM" id="SSF53474">
    <property type="entry name" value="alpha/beta-Hydrolases"/>
    <property type="match status" value="2"/>
</dbReference>
<evidence type="ECO:0000259" key="3">
    <source>
        <dbReference type="Pfam" id="PF00561"/>
    </source>
</evidence>
<name>A0A0D2AUK1_9PEZI</name>
<dbReference type="InterPro" id="IPR029058">
    <property type="entry name" value="AB_hydrolase_fold"/>
</dbReference>
<dbReference type="PRINTS" id="PR00793">
    <property type="entry name" value="PROAMNOPTASE"/>
</dbReference>
<accession>A0A0D2AUK1</accession>
<dbReference type="OrthoDB" id="1898734at2759"/>
<dbReference type="Pfam" id="PF00561">
    <property type="entry name" value="Abhydrolase_1"/>
    <property type="match status" value="1"/>
</dbReference>
<dbReference type="RefSeq" id="XP_016212698.1">
    <property type="nucleotide sequence ID" value="XM_016359449.1"/>
</dbReference>
<organism evidence="4 5">
    <name type="scientific">Verruconis gallopava</name>
    <dbReference type="NCBI Taxonomy" id="253628"/>
    <lineage>
        <taxon>Eukaryota</taxon>
        <taxon>Fungi</taxon>
        <taxon>Dikarya</taxon>
        <taxon>Ascomycota</taxon>
        <taxon>Pezizomycotina</taxon>
        <taxon>Dothideomycetes</taxon>
        <taxon>Pleosporomycetidae</taxon>
        <taxon>Venturiales</taxon>
        <taxon>Sympoventuriaceae</taxon>
        <taxon>Verruconis</taxon>
    </lineage>
</organism>
<dbReference type="PANTHER" id="PTHR43248">
    <property type="entry name" value="2-SUCCINYL-6-HYDROXY-2,4-CYCLOHEXADIENE-1-CARBOXYLATE SYNTHASE"/>
    <property type="match status" value="1"/>
</dbReference>
<reference evidence="4 5" key="1">
    <citation type="submission" date="2015-01" db="EMBL/GenBank/DDBJ databases">
        <title>The Genome Sequence of Ochroconis gallopava CBS43764.</title>
        <authorList>
            <consortium name="The Broad Institute Genomics Platform"/>
            <person name="Cuomo C."/>
            <person name="de Hoog S."/>
            <person name="Gorbushina A."/>
            <person name="Stielow B."/>
            <person name="Teixiera M."/>
            <person name="Abouelleil A."/>
            <person name="Chapman S.B."/>
            <person name="Priest M."/>
            <person name="Young S.K."/>
            <person name="Wortman J."/>
            <person name="Nusbaum C."/>
            <person name="Birren B."/>
        </authorList>
    </citation>
    <scope>NUCLEOTIDE SEQUENCE [LARGE SCALE GENOMIC DNA]</scope>
    <source>
        <strain evidence="4 5">CBS 43764</strain>
    </source>
</reference>
<dbReference type="InterPro" id="IPR051601">
    <property type="entry name" value="Serine_prot/Carboxylest_S33"/>
</dbReference>